<keyword evidence="3" id="KW-1185">Reference proteome</keyword>
<evidence type="ECO:0000313" key="3">
    <source>
        <dbReference type="Proteomes" id="UP000059188"/>
    </source>
</evidence>
<evidence type="ECO:0000313" key="2">
    <source>
        <dbReference type="EMBL" id="CEL61167.1"/>
    </source>
</evidence>
<organism evidence="2 3">
    <name type="scientific">Thanatephorus cucumeris (strain AG1-IB / isolate 7/3/14)</name>
    <name type="common">Lettuce bottom rot fungus</name>
    <name type="synonym">Rhizoctonia solani</name>
    <dbReference type="NCBI Taxonomy" id="1108050"/>
    <lineage>
        <taxon>Eukaryota</taxon>
        <taxon>Fungi</taxon>
        <taxon>Dikarya</taxon>
        <taxon>Basidiomycota</taxon>
        <taxon>Agaricomycotina</taxon>
        <taxon>Agaricomycetes</taxon>
        <taxon>Cantharellales</taxon>
        <taxon>Ceratobasidiaceae</taxon>
        <taxon>Rhizoctonia</taxon>
        <taxon>Rhizoctonia solani AG-1</taxon>
    </lineage>
</organism>
<proteinExistence type="predicted"/>
<evidence type="ECO:0000256" key="1">
    <source>
        <dbReference type="SAM" id="MobiDB-lite"/>
    </source>
</evidence>
<gene>
    <name evidence="2" type="ORF">RSOLAG1IB_09809</name>
</gene>
<reference evidence="2 3" key="1">
    <citation type="submission" date="2014-11" db="EMBL/GenBank/DDBJ databases">
        <authorList>
            <person name="Wibberg Daniel"/>
        </authorList>
    </citation>
    <scope>NUCLEOTIDE SEQUENCE [LARGE SCALE GENOMIC DNA]</scope>
    <source>
        <strain evidence="2">Rhizoctonia solani AG1-IB 7/3/14</strain>
    </source>
</reference>
<dbReference type="EMBL" id="LN679150">
    <property type="protein sequence ID" value="CEL61167.1"/>
    <property type="molecule type" value="Genomic_DNA"/>
</dbReference>
<accession>A0A0B7FYC1</accession>
<protein>
    <submittedName>
        <fullName evidence="2">Uncharacterized protein</fullName>
    </submittedName>
</protein>
<sequence>MSAMMQPGLIIIVGQIADLQFQGSQPAASSHSCSHTAPDTSLLRHISYSDPNTRRRPDSRGLATIQDQPQPWEPRLPARSRRSLS</sequence>
<dbReference type="AlphaFoldDB" id="A0A0B7FYC1"/>
<feature type="region of interest" description="Disordered" evidence="1">
    <location>
        <begin position="48"/>
        <end position="85"/>
    </location>
</feature>
<dbReference type="Proteomes" id="UP000059188">
    <property type="component" value="Unassembled WGS sequence"/>
</dbReference>
<name>A0A0B7FYC1_THACB</name>